<gene>
    <name evidence="1" type="ORF">METZ01_LOCUS454645</name>
</gene>
<dbReference type="InterPro" id="IPR017601">
    <property type="entry name" value="DGQHR-contain_dom"/>
</dbReference>
<sequence>MKFTYSVITPKQSKNHTVFGFCANAKDIFEFAEIDRIGRTKTGTLKGFQRPKVATHIREIREYLEKEDAVLPNSIVVAFTSGVKLSRKSKGTSQLTIEASEDSKPGLIVDGQQRLSALQDIEGKDFEVLVTGLICENEDELRKQFILINNTKPLSKQLI</sequence>
<feature type="non-terminal residue" evidence="1">
    <location>
        <position position="159"/>
    </location>
</feature>
<dbReference type="EMBL" id="UINC01188529">
    <property type="protein sequence ID" value="SVE01791.1"/>
    <property type="molecule type" value="Genomic_DNA"/>
</dbReference>
<dbReference type="Pfam" id="PF14072">
    <property type="entry name" value="DndB"/>
    <property type="match status" value="1"/>
</dbReference>
<dbReference type="InterPro" id="IPR017642">
    <property type="entry name" value="DNA_S_mod_DndB"/>
</dbReference>
<proteinExistence type="predicted"/>
<accession>A0A383A2C6</accession>
<reference evidence="1" key="1">
    <citation type="submission" date="2018-05" db="EMBL/GenBank/DDBJ databases">
        <authorList>
            <person name="Lanie J.A."/>
            <person name="Ng W.-L."/>
            <person name="Kazmierczak K.M."/>
            <person name="Andrzejewski T.M."/>
            <person name="Davidsen T.M."/>
            <person name="Wayne K.J."/>
            <person name="Tettelin H."/>
            <person name="Glass J.I."/>
            <person name="Rusch D."/>
            <person name="Podicherti R."/>
            <person name="Tsui H.-C.T."/>
            <person name="Winkler M.E."/>
        </authorList>
    </citation>
    <scope>NUCLEOTIDE SEQUENCE</scope>
</reference>
<dbReference type="AlphaFoldDB" id="A0A383A2C6"/>
<name>A0A383A2C6_9ZZZZ</name>
<protein>
    <recommendedName>
        <fullName evidence="2">DGQHR domain-containing protein</fullName>
    </recommendedName>
</protein>
<dbReference type="NCBIfam" id="TIGR03187">
    <property type="entry name" value="DGQHR"/>
    <property type="match status" value="1"/>
</dbReference>
<evidence type="ECO:0000313" key="1">
    <source>
        <dbReference type="EMBL" id="SVE01791.1"/>
    </source>
</evidence>
<organism evidence="1">
    <name type="scientific">marine metagenome</name>
    <dbReference type="NCBI Taxonomy" id="408172"/>
    <lineage>
        <taxon>unclassified sequences</taxon>
        <taxon>metagenomes</taxon>
        <taxon>ecological metagenomes</taxon>
    </lineage>
</organism>
<evidence type="ECO:0008006" key="2">
    <source>
        <dbReference type="Google" id="ProtNLM"/>
    </source>
</evidence>
<dbReference type="CDD" id="cd16413">
    <property type="entry name" value="DGQHR_domain"/>
    <property type="match status" value="1"/>
</dbReference>